<dbReference type="EMBL" id="JADGJD010000379">
    <property type="protein sequence ID" value="KAJ3051578.1"/>
    <property type="molecule type" value="Genomic_DNA"/>
</dbReference>
<feature type="region of interest" description="Disordered" evidence="3">
    <location>
        <begin position="88"/>
        <end position="168"/>
    </location>
</feature>
<gene>
    <name evidence="5" type="ORF">HK097_007382</name>
</gene>
<dbReference type="AlphaFoldDB" id="A0AAD5X4L0"/>
<accession>A0AAD5X4L0</accession>
<evidence type="ECO:0000313" key="6">
    <source>
        <dbReference type="Proteomes" id="UP001212841"/>
    </source>
</evidence>
<dbReference type="InterPro" id="IPR038704">
    <property type="entry name" value="YEAST_sf"/>
</dbReference>
<dbReference type="GO" id="GO:0005634">
    <property type="term" value="C:nucleus"/>
    <property type="evidence" value="ECO:0007669"/>
    <property type="project" value="UniProtKB-SubCell"/>
</dbReference>
<name>A0AAD5X4L0_9FUNG</name>
<evidence type="ECO:0000313" key="5">
    <source>
        <dbReference type="EMBL" id="KAJ3051578.1"/>
    </source>
</evidence>
<dbReference type="Proteomes" id="UP001212841">
    <property type="component" value="Unassembled WGS sequence"/>
</dbReference>
<dbReference type="InterPro" id="IPR055129">
    <property type="entry name" value="YEATS_dom"/>
</dbReference>
<evidence type="ECO:0000256" key="3">
    <source>
        <dbReference type="SAM" id="MobiDB-lite"/>
    </source>
</evidence>
<feature type="domain" description="YEATS" evidence="4">
    <location>
        <begin position="1"/>
        <end position="88"/>
    </location>
</feature>
<comment type="subcellular location">
    <subcellularLocation>
        <location evidence="2">Nucleus</location>
    </subcellularLocation>
</comment>
<feature type="non-terminal residue" evidence="5">
    <location>
        <position position="1"/>
    </location>
</feature>
<protein>
    <recommendedName>
        <fullName evidence="4">YEATS domain-containing protein</fullName>
    </recommendedName>
</protein>
<comment type="caution">
    <text evidence="5">The sequence shown here is derived from an EMBL/GenBank/DDBJ whole genome shotgun (WGS) entry which is preliminary data.</text>
</comment>
<feature type="compositionally biased region" description="Basic and acidic residues" evidence="3">
    <location>
        <begin position="99"/>
        <end position="117"/>
    </location>
</feature>
<keyword evidence="6" id="KW-1185">Reference proteome</keyword>
<reference evidence="5" key="1">
    <citation type="submission" date="2020-05" db="EMBL/GenBank/DDBJ databases">
        <title>Phylogenomic resolution of chytrid fungi.</title>
        <authorList>
            <person name="Stajich J.E."/>
            <person name="Amses K."/>
            <person name="Simmons R."/>
            <person name="Seto K."/>
            <person name="Myers J."/>
            <person name="Bonds A."/>
            <person name="Quandt C.A."/>
            <person name="Barry K."/>
            <person name="Liu P."/>
            <person name="Grigoriev I."/>
            <person name="Longcore J.E."/>
            <person name="James T.Y."/>
        </authorList>
    </citation>
    <scope>NUCLEOTIDE SEQUENCE</scope>
    <source>
        <strain evidence="5">JEL0318</strain>
    </source>
</reference>
<organism evidence="5 6">
    <name type="scientific">Rhizophlyctis rosea</name>
    <dbReference type="NCBI Taxonomy" id="64517"/>
    <lineage>
        <taxon>Eukaryota</taxon>
        <taxon>Fungi</taxon>
        <taxon>Fungi incertae sedis</taxon>
        <taxon>Chytridiomycota</taxon>
        <taxon>Chytridiomycota incertae sedis</taxon>
        <taxon>Chytridiomycetes</taxon>
        <taxon>Rhizophlyctidales</taxon>
        <taxon>Rhizophlyctidaceae</taxon>
        <taxon>Rhizophlyctis</taxon>
    </lineage>
</organism>
<keyword evidence="1 2" id="KW-0539">Nucleus</keyword>
<evidence type="ECO:0000259" key="4">
    <source>
        <dbReference type="PROSITE" id="PS51037"/>
    </source>
</evidence>
<evidence type="ECO:0000256" key="2">
    <source>
        <dbReference type="PROSITE-ProRule" id="PRU00376"/>
    </source>
</evidence>
<dbReference type="Pfam" id="PF03366">
    <property type="entry name" value="YEATS"/>
    <property type="match status" value="1"/>
</dbReference>
<dbReference type="Gene3D" id="2.60.40.1970">
    <property type="entry name" value="YEATS domain"/>
    <property type="match status" value="1"/>
</dbReference>
<proteinExistence type="predicted"/>
<evidence type="ECO:0000256" key="1">
    <source>
        <dbReference type="ARBA" id="ARBA00023242"/>
    </source>
</evidence>
<dbReference type="PROSITE" id="PS51037">
    <property type="entry name" value="YEATS"/>
    <property type="match status" value="1"/>
</dbReference>
<sequence length="168" mass="19708">MSYVESVEFHLHEDFGDELVTEPPYCVTREGWGGFVMTIDIKFNDRSILMEPRRITHDLNFNREFYEMRYELRFRNMSDESFHQLPEPKGIWIPRVRTGTKEKRDSWREDHAHETPTPKRKATSDPYASDDGGNQIKKRKTTASKSLGSGRRMSNRVTDVYDDDAPTS</sequence>